<dbReference type="Proteomes" id="UP001500416">
    <property type="component" value="Unassembled WGS sequence"/>
</dbReference>
<comment type="caution">
    <text evidence="14">The sequence shown here is derived from an EMBL/GenBank/DDBJ whole genome shotgun (WGS) entry which is preliminary data.</text>
</comment>
<dbReference type="PANTHER" id="PTHR43099">
    <property type="entry name" value="UPF0053 PROTEIN YRKA"/>
    <property type="match status" value="1"/>
</dbReference>
<dbReference type="SMART" id="SM01091">
    <property type="entry name" value="CorC_HlyC"/>
    <property type="match status" value="1"/>
</dbReference>
<keyword evidence="6 10" id="KW-1133">Transmembrane helix</keyword>
<dbReference type="SMART" id="SM00116">
    <property type="entry name" value="CBS"/>
    <property type="match status" value="2"/>
</dbReference>
<comment type="similarity">
    <text evidence="2">Belongs to the UPF0053 family.</text>
</comment>
<evidence type="ECO:0000256" key="4">
    <source>
        <dbReference type="ARBA" id="ARBA00022692"/>
    </source>
</evidence>
<dbReference type="InterPro" id="IPR036318">
    <property type="entry name" value="FAD-bd_PCMH-like_sf"/>
</dbReference>
<dbReference type="RefSeq" id="WP_343934997.1">
    <property type="nucleotide sequence ID" value="NZ_BAAABU010000007.1"/>
</dbReference>
<feature type="domain" description="CBS" evidence="12">
    <location>
        <begin position="291"/>
        <end position="348"/>
    </location>
</feature>
<evidence type="ECO:0000313" key="15">
    <source>
        <dbReference type="Proteomes" id="UP001500416"/>
    </source>
</evidence>
<dbReference type="InterPro" id="IPR051676">
    <property type="entry name" value="UPF0053_domain"/>
</dbReference>
<dbReference type="Gene3D" id="3.10.580.10">
    <property type="entry name" value="CBS-domain"/>
    <property type="match status" value="1"/>
</dbReference>
<keyword evidence="5" id="KW-0677">Repeat</keyword>
<evidence type="ECO:0000259" key="12">
    <source>
        <dbReference type="PROSITE" id="PS51371"/>
    </source>
</evidence>
<dbReference type="InterPro" id="IPR002550">
    <property type="entry name" value="CNNM"/>
</dbReference>
<name>A0ABP3DMI3_9PSEU</name>
<evidence type="ECO:0000256" key="5">
    <source>
        <dbReference type="ARBA" id="ARBA00022737"/>
    </source>
</evidence>
<evidence type="ECO:0000259" key="13">
    <source>
        <dbReference type="PROSITE" id="PS51846"/>
    </source>
</evidence>
<dbReference type="InterPro" id="IPR000644">
    <property type="entry name" value="CBS_dom"/>
</dbReference>
<keyword evidence="3" id="KW-1003">Cell membrane</keyword>
<dbReference type="InterPro" id="IPR046342">
    <property type="entry name" value="CBS_dom_sf"/>
</dbReference>
<dbReference type="Pfam" id="PF00571">
    <property type="entry name" value="CBS"/>
    <property type="match status" value="2"/>
</dbReference>
<keyword evidence="4 10" id="KW-0812">Transmembrane</keyword>
<evidence type="ECO:0000256" key="3">
    <source>
        <dbReference type="ARBA" id="ARBA00022475"/>
    </source>
</evidence>
<accession>A0ABP3DMI3</accession>
<dbReference type="Pfam" id="PF03471">
    <property type="entry name" value="CorC_HlyC"/>
    <property type="match status" value="1"/>
</dbReference>
<evidence type="ECO:0000256" key="8">
    <source>
        <dbReference type="ARBA" id="ARBA00023136"/>
    </source>
</evidence>
<evidence type="ECO:0000256" key="11">
    <source>
        <dbReference type="SAM" id="Phobius"/>
    </source>
</evidence>
<dbReference type="SUPFAM" id="SSF54631">
    <property type="entry name" value="CBS-domain pair"/>
    <property type="match status" value="1"/>
</dbReference>
<evidence type="ECO:0000256" key="7">
    <source>
        <dbReference type="ARBA" id="ARBA00023122"/>
    </source>
</evidence>
<dbReference type="InterPro" id="IPR016169">
    <property type="entry name" value="FAD-bd_PCMH_sub2"/>
</dbReference>
<evidence type="ECO:0000256" key="2">
    <source>
        <dbReference type="ARBA" id="ARBA00006337"/>
    </source>
</evidence>
<comment type="subcellular location">
    <subcellularLocation>
        <location evidence="1">Cell membrane</location>
        <topology evidence="1">Multi-pass membrane protein</topology>
    </subcellularLocation>
</comment>
<dbReference type="InterPro" id="IPR005170">
    <property type="entry name" value="Transptr-assoc_dom"/>
</dbReference>
<organism evidence="14 15">
    <name type="scientific">Saccharothrix mutabilis subsp. mutabilis</name>
    <dbReference type="NCBI Taxonomy" id="66855"/>
    <lineage>
        <taxon>Bacteria</taxon>
        <taxon>Bacillati</taxon>
        <taxon>Actinomycetota</taxon>
        <taxon>Actinomycetes</taxon>
        <taxon>Pseudonocardiales</taxon>
        <taxon>Pseudonocardiaceae</taxon>
        <taxon>Saccharothrix</taxon>
    </lineage>
</organism>
<evidence type="ECO:0000256" key="1">
    <source>
        <dbReference type="ARBA" id="ARBA00004651"/>
    </source>
</evidence>
<keyword evidence="8 10" id="KW-0472">Membrane</keyword>
<feature type="transmembrane region" description="Helical" evidence="11">
    <location>
        <begin position="108"/>
        <end position="128"/>
    </location>
</feature>
<reference evidence="15" key="1">
    <citation type="journal article" date="2019" name="Int. J. Syst. Evol. Microbiol.">
        <title>The Global Catalogue of Microorganisms (GCM) 10K type strain sequencing project: providing services to taxonomists for standard genome sequencing and annotation.</title>
        <authorList>
            <consortium name="The Broad Institute Genomics Platform"/>
            <consortium name="The Broad Institute Genome Sequencing Center for Infectious Disease"/>
            <person name="Wu L."/>
            <person name="Ma J."/>
        </authorList>
    </citation>
    <scope>NUCLEOTIDE SEQUENCE [LARGE SCALE GENOMIC DNA]</scope>
    <source>
        <strain evidence="15">JCM 3380</strain>
    </source>
</reference>
<feature type="domain" description="CNNM transmembrane" evidence="13">
    <location>
        <begin position="3"/>
        <end position="207"/>
    </location>
</feature>
<dbReference type="PROSITE" id="PS51371">
    <property type="entry name" value="CBS"/>
    <property type="match status" value="2"/>
</dbReference>
<dbReference type="CDD" id="cd04590">
    <property type="entry name" value="CBS_pair_CorC_HlyC_assoc"/>
    <property type="match status" value="1"/>
</dbReference>
<evidence type="ECO:0000313" key="14">
    <source>
        <dbReference type="EMBL" id="GAA0234036.1"/>
    </source>
</evidence>
<gene>
    <name evidence="14" type="ORF">GCM10010492_36090</name>
</gene>
<evidence type="ECO:0000256" key="9">
    <source>
        <dbReference type="PROSITE-ProRule" id="PRU00703"/>
    </source>
</evidence>
<dbReference type="Pfam" id="PF01595">
    <property type="entry name" value="CNNM"/>
    <property type="match status" value="1"/>
</dbReference>
<sequence>MTELLLSALGLVAVVALTIGTFIAVAAEFSLTALERSTVESHVATVGDAKAKTVEKAHRSLSFQLSGSQLAITFTTLITGFIAEPAIAELVAPVLGLVGVPESVARPVALVVALALATALSMVFGELVPKNLAIARPLETARAVAGLQAGFSAVFRWLITGLNGAANWLVRRLGVEPAEELASARSPQELGALIRSSAEQGTIDEGTATLLDRSLRFGDRTAGELMTPRVRLESLKADATVLDLLAKARETGFSRFPVHNGDLDEVRGMVHVKQAFNVPRNQRATTPVSALTRPVQTVPETLEGDALLDRLRASGLQTALVVDEYGGTAGMVTLEDVVEEIVGDVRDEHDRREGSPVRRLGADGWLVSGLLRDDEVAEATGFRMPEGDYETLAGLVLARLGRIPDVGDEIRVDGWRITVVQMDKHRVAELRVSRVEPEVAR</sequence>
<feature type="domain" description="CBS" evidence="12">
    <location>
        <begin position="226"/>
        <end position="285"/>
    </location>
</feature>
<evidence type="ECO:0000256" key="10">
    <source>
        <dbReference type="PROSITE-ProRule" id="PRU01193"/>
    </source>
</evidence>
<dbReference type="PROSITE" id="PS51846">
    <property type="entry name" value="CNNM"/>
    <property type="match status" value="1"/>
</dbReference>
<dbReference type="SUPFAM" id="SSF56176">
    <property type="entry name" value="FAD-binding/transporter-associated domain-like"/>
    <property type="match status" value="1"/>
</dbReference>
<dbReference type="EMBL" id="BAAABU010000007">
    <property type="protein sequence ID" value="GAA0234036.1"/>
    <property type="molecule type" value="Genomic_DNA"/>
</dbReference>
<dbReference type="Gene3D" id="3.30.465.10">
    <property type="match status" value="1"/>
</dbReference>
<dbReference type="InterPro" id="IPR044751">
    <property type="entry name" value="Ion_transp-like_CBS"/>
</dbReference>
<proteinExistence type="inferred from homology"/>
<keyword evidence="15" id="KW-1185">Reference proteome</keyword>
<dbReference type="PANTHER" id="PTHR43099:SF6">
    <property type="entry name" value="UPF0053 PROTEIN RV1842C"/>
    <property type="match status" value="1"/>
</dbReference>
<keyword evidence="7 9" id="KW-0129">CBS domain</keyword>
<protein>
    <submittedName>
        <fullName evidence="14">Hemolysin family protein</fullName>
    </submittedName>
</protein>
<evidence type="ECO:0000256" key="6">
    <source>
        <dbReference type="ARBA" id="ARBA00022989"/>
    </source>
</evidence>